<dbReference type="PROSITE" id="PS01317">
    <property type="entry name" value="SSRP"/>
    <property type="match status" value="1"/>
</dbReference>
<protein>
    <recommendedName>
        <fullName evidence="3">SsrA-binding protein</fullName>
    </recommendedName>
    <alternativeName>
        <fullName evidence="3">Small protein B</fullName>
    </alternativeName>
</protein>
<dbReference type="GO" id="GO:0003723">
    <property type="term" value="F:RNA binding"/>
    <property type="evidence" value="ECO:0007669"/>
    <property type="project" value="UniProtKB-UniRule"/>
</dbReference>
<reference evidence="4" key="2">
    <citation type="journal article" date="2021" name="PeerJ">
        <title>Extensive microbial diversity within the chicken gut microbiome revealed by metagenomics and culture.</title>
        <authorList>
            <person name="Gilroy R."/>
            <person name="Ravi A."/>
            <person name="Getino M."/>
            <person name="Pursley I."/>
            <person name="Horton D.L."/>
            <person name="Alikhan N.F."/>
            <person name="Baker D."/>
            <person name="Gharbi K."/>
            <person name="Hall N."/>
            <person name="Watson M."/>
            <person name="Adriaenssens E.M."/>
            <person name="Foster-Nyarko E."/>
            <person name="Jarju S."/>
            <person name="Secka A."/>
            <person name="Antonio M."/>
            <person name="Oren A."/>
            <person name="Chaudhuri R.R."/>
            <person name="La Ragione R."/>
            <person name="Hildebrand F."/>
            <person name="Pallen M.J."/>
        </authorList>
    </citation>
    <scope>NUCLEOTIDE SEQUENCE</scope>
    <source>
        <strain evidence="4">10037</strain>
    </source>
</reference>
<comment type="function">
    <text evidence="3">Required for rescue of stalled ribosomes mediated by trans-translation. Binds to transfer-messenger RNA (tmRNA), required for stable association of tmRNA with ribosomes. tmRNA and SmpB together mimic tRNA shape, replacing the anticodon stem-loop with SmpB. tmRNA is encoded by the ssrA gene; the 2 termini fold to resemble tRNA(Ala) and it encodes a 'tag peptide', a short internal open reading frame. During trans-translation Ala-aminoacylated tmRNA acts like a tRNA, entering the A-site of stalled ribosomes, displacing the stalled mRNA. The ribosome then switches to translate the ORF on the tmRNA; the nascent peptide is terminated with the 'tag peptide' encoded by the tmRNA and targeted for degradation. The ribosome is freed to recommence translation, which seems to be the essential function of trans-translation.</text>
</comment>
<accession>A0A9D9I4M7</accession>
<dbReference type="InterPro" id="IPR020081">
    <property type="entry name" value="SsrA-bd_prot_CS"/>
</dbReference>
<proteinExistence type="inferred from homology"/>
<dbReference type="Gene3D" id="2.40.280.10">
    <property type="match status" value="1"/>
</dbReference>
<dbReference type="GO" id="GO:0070929">
    <property type="term" value="P:trans-translation"/>
    <property type="evidence" value="ECO:0007669"/>
    <property type="project" value="UniProtKB-UniRule"/>
</dbReference>
<dbReference type="HAMAP" id="MF_00023">
    <property type="entry name" value="SmpB"/>
    <property type="match status" value="1"/>
</dbReference>
<evidence type="ECO:0000256" key="3">
    <source>
        <dbReference type="HAMAP-Rule" id="MF_00023"/>
    </source>
</evidence>
<comment type="subcellular location">
    <subcellularLocation>
        <location evidence="3">Cytoplasm</location>
    </subcellularLocation>
    <text evidence="3">The tmRNA-SmpB complex associates with stalled 70S ribosomes.</text>
</comment>
<reference evidence="4" key="1">
    <citation type="submission" date="2020-10" db="EMBL/GenBank/DDBJ databases">
        <authorList>
            <person name="Gilroy R."/>
        </authorList>
    </citation>
    <scope>NUCLEOTIDE SEQUENCE</scope>
    <source>
        <strain evidence="4">10037</strain>
    </source>
</reference>
<organism evidence="4 5">
    <name type="scientific">Candidatus Merdivivens pullistercoris</name>
    <dbReference type="NCBI Taxonomy" id="2840873"/>
    <lineage>
        <taxon>Bacteria</taxon>
        <taxon>Pseudomonadati</taxon>
        <taxon>Bacteroidota</taxon>
        <taxon>Bacteroidia</taxon>
        <taxon>Bacteroidales</taxon>
        <taxon>Muribaculaceae</taxon>
        <taxon>Muribaculaceae incertae sedis</taxon>
        <taxon>Candidatus Merdivivens</taxon>
    </lineage>
</organism>
<comment type="caution">
    <text evidence="4">The sequence shown here is derived from an EMBL/GenBank/DDBJ whole genome shotgun (WGS) entry which is preliminary data.</text>
</comment>
<dbReference type="NCBIfam" id="NF003843">
    <property type="entry name" value="PRK05422.1"/>
    <property type="match status" value="1"/>
</dbReference>
<dbReference type="EMBL" id="JADIME010000081">
    <property type="protein sequence ID" value="MBO8465869.1"/>
    <property type="molecule type" value="Genomic_DNA"/>
</dbReference>
<dbReference type="PANTHER" id="PTHR30308">
    <property type="entry name" value="TMRNA-BINDING COMPONENT OF TRANS-TRANSLATION TAGGING COMPLEX"/>
    <property type="match status" value="1"/>
</dbReference>
<comment type="similarity">
    <text evidence="3">Belongs to the SmpB family.</text>
</comment>
<dbReference type="SUPFAM" id="SSF74982">
    <property type="entry name" value="Small protein B (SmpB)"/>
    <property type="match status" value="1"/>
</dbReference>
<evidence type="ECO:0000256" key="2">
    <source>
        <dbReference type="ARBA" id="ARBA00022884"/>
    </source>
</evidence>
<name>A0A9D9I4M7_9BACT</name>
<evidence type="ECO:0000256" key="1">
    <source>
        <dbReference type="ARBA" id="ARBA00022490"/>
    </source>
</evidence>
<dbReference type="CDD" id="cd09294">
    <property type="entry name" value="SmpB"/>
    <property type="match status" value="1"/>
</dbReference>
<keyword evidence="1 3" id="KW-0963">Cytoplasm</keyword>
<dbReference type="Proteomes" id="UP000823597">
    <property type="component" value="Unassembled WGS sequence"/>
</dbReference>
<keyword evidence="2 3" id="KW-0694">RNA-binding</keyword>
<dbReference type="GO" id="GO:0005829">
    <property type="term" value="C:cytosol"/>
    <property type="evidence" value="ECO:0007669"/>
    <property type="project" value="TreeGrafter"/>
</dbReference>
<dbReference type="AlphaFoldDB" id="A0A9D9I4M7"/>
<dbReference type="InterPro" id="IPR000037">
    <property type="entry name" value="SsrA-bd_prot"/>
</dbReference>
<gene>
    <name evidence="3 4" type="primary">smpB</name>
    <name evidence="4" type="ORF">IAB93_07735</name>
</gene>
<dbReference type="Pfam" id="PF01668">
    <property type="entry name" value="SmpB"/>
    <property type="match status" value="1"/>
</dbReference>
<sequence length="149" mass="17403">MAKAKSKVEIKNKRASFEYEFIEGFTAGIVLTGTEIKSIRMGKASLVDSYCYFSGNELYVKNMHVADYWWGSWGKHDPRRDRKLLLNRSELRKLQRAVKEKGMTIVATRLFISDKGYAKLHIELARGKREYDKRQAIKEKDMKRAMSME</sequence>
<dbReference type="GO" id="GO:0070930">
    <property type="term" value="P:trans-translation-dependent protein tagging"/>
    <property type="evidence" value="ECO:0007669"/>
    <property type="project" value="TreeGrafter"/>
</dbReference>
<dbReference type="PANTHER" id="PTHR30308:SF2">
    <property type="entry name" value="SSRA-BINDING PROTEIN"/>
    <property type="match status" value="1"/>
</dbReference>
<dbReference type="NCBIfam" id="TIGR00086">
    <property type="entry name" value="smpB"/>
    <property type="match status" value="1"/>
</dbReference>
<evidence type="ECO:0000313" key="5">
    <source>
        <dbReference type="Proteomes" id="UP000823597"/>
    </source>
</evidence>
<dbReference type="InterPro" id="IPR023620">
    <property type="entry name" value="SmpB"/>
</dbReference>
<evidence type="ECO:0000313" key="4">
    <source>
        <dbReference type="EMBL" id="MBO8465869.1"/>
    </source>
</evidence>